<dbReference type="Pfam" id="PF00646">
    <property type="entry name" value="F-box"/>
    <property type="match status" value="1"/>
</dbReference>
<evidence type="ECO:0000313" key="2">
    <source>
        <dbReference type="EMBL" id="TVU34398.1"/>
    </source>
</evidence>
<dbReference type="Proteomes" id="UP000324897">
    <property type="component" value="Unassembled WGS sequence"/>
</dbReference>
<dbReference type="OrthoDB" id="676217at2759"/>
<dbReference type="SUPFAM" id="SSF81383">
    <property type="entry name" value="F-box domain"/>
    <property type="match status" value="1"/>
</dbReference>
<dbReference type="Pfam" id="PF24758">
    <property type="entry name" value="LRR_At5g56370"/>
    <property type="match status" value="2"/>
</dbReference>
<dbReference type="InterPro" id="IPR055411">
    <property type="entry name" value="LRR_FXL15/At3g58940/PEG3-like"/>
</dbReference>
<proteinExistence type="predicted"/>
<dbReference type="InterPro" id="IPR001810">
    <property type="entry name" value="F-box_dom"/>
</dbReference>
<dbReference type="Gramene" id="TVU34398">
    <property type="protein sequence ID" value="TVU34398"/>
    <property type="gene ID" value="EJB05_16230"/>
</dbReference>
<keyword evidence="3" id="KW-1185">Reference proteome</keyword>
<dbReference type="EMBL" id="RWGY01000009">
    <property type="protein sequence ID" value="TVU34398.1"/>
    <property type="molecule type" value="Genomic_DNA"/>
</dbReference>
<name>A0A5J9VFD1_9POAL</name>
<feature type="domain" description="F-box" evidence="1">
    <location>
        <begin position="31"/>
        <end position="78"/>
    </location>
</feature>
<dbReference type="PROSITE" id="PS50181">
    <property type="entry name" value="FBOX"/>
    <property type="match status" value="1"/>
</dbReference>
<protein>
    <recommendedName>
        <fullName evidence="1">F-box domain-containing protein</fullName>
    </recommendedName>
</protein>
<dbReference type="InterPro" id="IPR032675">
    <property type="entry name" value="LRR_dom_sf"/>
</dbReference>
<dbReference type="InterPro" id="IPR006566">
    <property type="entry name" value="FBD"/>
</dbReference>
<comment type="caution">
    <text evidence="2">The sequence shown here is derived from an EMBL/GenBank/DDBJ whole genome shotgun (WGS) entry which is preliminary data.</text>
</comment>
<dbReference type="PANTHER" id="PTHR32141">
    <property type="match status" value="1"/>
</dbReference>
<dbReference type="Pfam" id="PF08387">
    <property type="entry name" value="FBD"/>
    <property type="match status" value="2"/>
</dbReference>
<dbReference type="PANTHER" id="PTHR32141:SF153">
    <property type="entry name" value="OS06G0685200 PROTEIN"/>
    <property type="match status" value="1"/>
</dbReference>
<organism evidence="2 3">
    <name type="scientific">Eragrostis curvula</name>
    <name type="common">weeping love grass</name>
    <dbReference type="NCBI Taxonomy" id="38414"/>
    <lineage>
        <taxon>Eukaryota</taxon>
        <taxon>Viridiplantae</taxon>
        <taxon>Streptophyta</taxon>
        <taxon>Embryophyta</taxon>
        <taxon>Tracheophyta</taxon>
        <taxon>Spermatophyta</taxon>
        <taxon>Magnoliopsida</taxon>
        <taxon>Liliopsida</taxon>
        <taxon>Poales</taxon>
        <taxon>Poaceae</taxon>
        <taxon>PACMAD clade</taxon>
        <taxon>Chloridoideae</taxon>
        <taxon>Eragrostideae</taxon>
        <taxon>Eragrostidinae</taxon>
        <taxon>Eragrostis</taxon>
    </lineage>
</organism>
<accession>A0A5J9VFD1</accession>
<dbReference type="SUPFAM" id="SSF52047">
    <property type="entry name" value="RNI-like"/>
    <property type="match status" value="1"/>
</dbReference>
<dbReference type="AlphaFoldDB" id="A0A5J9VFD1"/>
<evidence type="ECO:0000259" key="1">
    <source>
        <dbReference type="PROSITE" id="PS50181"/>
    </source>
</evidence>
<dbReference type="Gene3D" id="3.80.10.10">
    <property type="entry name" value="Ribonuclease Inhibitor"/>
    <property type="match status" value="2"/>
</dbReference>
<dbReference type="InterPro" id="IPR055302">
    <property type="entry name" value="F-box_dom-containing"/>
</dbReference>
<reference evidence="2 3" key="1">
    <citation type="journal article" date="2019" name="Sci. Rep.">
        <title>A high-quality genome of Eragrostis curvula grass provides insights into Poaceae evolution and supports new strategies to enhance forage quality.</title>
        <authorList>
            <person name="Carballo J."/>
            <person name="Santos B.A.C.M."/>
            <person name="Zappacosta D."/>
            <person name="Garbus I."/>
            <person name="Selva J.P."/>
            <person name="Gallo C.A."/>
            <person name="Diaz A."/>
            <person name="Albertini E."/>
            <person name="Caccamo M."/>
            <person name="Echenique V."/>
        </authorList>
    </citation>
    <scope>NUCLEOTIDE SEQUENCE [LARGE SCALE GENOMIC DNA]</scope>
    <source>
        <strain evidence="3">cv. Victoria</strain>
        <tissue evidence="2">Leaf</tissue>
    </source>
</reference>
<gene>
    <name evidence="2" type="ORF">EJB05_16230</name>
</gene>
<sequence>MSAFLEDVSSWYPAAATSSLSSATAAPADGVDRISALPDDILREVISRLPVRDGARTAALANRWRGLWRSTPLVLRDSDLLLESTLEDNAARDAAFAAVGRILADHPGPFRKVQLTCCEFGSRERELVEWVRLLAAKDVQDLVLLDVDDAAGELVHSLPADILSCTSLQRLFLSYWKFPYTSSDVIFPHLKKLGMQFTNMMDEDLDHMLACCPVLQVLALCLSKIPQRIHLHSQSLQCMLLWMYMAGELAVVDASCLQRLILWMTCNERESGDRPMLVKIHRAPKLRVLGYLEPRVHQLQIGNIVINDKTKESPSSIVPSVKILALKVNFCASKEVNMLPSFLRCFPNVETLHIESSIIGVATGSHHAKFWREVLPVECLKSHVKKIVIHNFRVDRNEFEFLKFIAKGARKLQDLVLVLTKEISASEHQVAAVNIQLALRICSWPWAEGFKMTLMGTTDDHAPAFLRASNLSDKAAAFTAVGRILADHRGPFRKVHLTCCEFGSRQRELVQWARLLAAKGVQELLLFDVDDPAQPRVQPLPADILSCASLQYLTLGCWRFPCTSCWRFPCTSTDVVFPYLKKLSMQHTNMRDEDLDHMLSCSPVLEILALILSQFPGRIRLRSQSLKCMLLWMYFAEEVAVVDAPCLQRLILWMAWAGNLRDDHRPLMVKIHRAPNLSVLGFLEPSVHQLQIGNIVINAETKASPSSIVPSVKTLALKLCFDAFDEVKMLPSFLRCFPNVETLHIESSILSEATARPHAKFWLEVLPIECLKSHIKKIVIHKFRGGRNEFEFLRFIANGARKLQDLVLVMPKEISASFSGSVG</sequence>
<feature type="non-terminal residue" evidence="2">
    <location>
        <position position="1"/>
    </location>
</feature>
<evidence type="ECO:0000313" key="3">
    <source>
        <dbReference type="Proteomes" id="UP000324897"/>
    </source>
</evidence>
<dbReference type="InterPro" id="IPR036047">
    <property type="entry name" value="F-box-like_dom_sf"/>
</dbReference>